<evidence type="ECO:0000256" key="2">
    <source>
        <dbReference type="SAM" id="MobiDB-lite"/>
    </source>
</evidence>
<dbReference type="InterPro" id="IPR027417">
    <property type="entry name" value="P-loop_NTPase"/>
</dbReference>
<name>A0AA39R7D6_9LECA</name>
<gene>
    <name evidence="5" type="ORF">JMJ35_001495</name>
</gene>
<feature type="region of interest" description="Disordered" evidence="2">
    <location>
        <begin position="1"/>
        <end position="220"/>
    </location>
</feature>
<dbReference type="EMBL" id="JAFEKC020000003">
    <property type="protein sequence ID" value="KAK0515461.1"/>
    <property type="molecule type" value="Genomic_DNA"/>
</dbReference>
<feature type="transmembrane region" description="Helical" evidence="3">
    <location>
        <begin position="671"/>
        <end position="691"/>
    </location>
</feature>
<dbReference type="PROSITE" id="PS00675">
    <property type="entry name" value="SIGMA54_INTERACT_1"/>
    <property type="match status" value="1"/>
</dbReference>
<feature type="compositionally biased region" description="Polar residues" evidence="2">
    <location>
        <begin position="41"/>
        <end position="53"/>
    </location>
</feature>
<evidence type="ECO:0000313" key="5">
    <source>
        <dbReference type="EMBL" id="KAK0515461.1"/>
    </source>
</evidence>
<evidence type="ECO:0000256" key="3">
    <source>
        <dbReference type="SAM" id="Phobius"/>
    </source>
</evidence>
<keyword evidence="3" id="KW-0472">Membrane</keyword>
<feature type="domain" description="Septin-type G" evidence="4">
    <location>
        <begin position="224"/>
        <end position="522"/>
    </location>
</feature>
<comment type="similarity">
    <text evidence="1">Belongs to the TRAFAC class TrmE-Era-EngA-EngB-Septin-like GTPase superfamily. Septin GTPase family.</text>
</comment>
<comment type="caution">
    <text evidence="5">The sequence shown here is derived from an EMBL/GenBank/DDBJ whole genome shotgun (WGS) entry which is preliminary data.</text>
</comment>
<dbReference type="PROSITE" id="PS51719">
    <property type="entry name" value="G_SEPTIN"/>
    <property type="match status" value="1"/>
</dbReference>
<dbReference type="AlphaFoldDB" id="A0AA39R7D6"/>
<feature type="compositionally biased region" description="Low complexity" evidence="2">
    <location>
        <begin position="137"/>
        <end position="167"/>
    </location>
</feature>
<keyword evidence="1" id="KW-0342">GTP-binding</keyword>
<dbReference type="SUPFAM" id="SSF52540">
    <property type="entry name" value="P-loop containing nucleoside triphosphate hydrolases"/>
    <property type="match status" value="1"/>
</dbReference>
<keyword evidence="3" id="KW-1133">Transmembrane helix</keyword>
<feature type="compositionally biased region" description="Polar residues" evidence="2">
    <location>
        <begin position="114"/>
        <end position="127"/>
    </location>
</feature>
<dbReference type="InterPro" id="IPR025662">
    <property type="entry name" value="Sigma_54_int_dom_ATP-bd_1"/>
</dbReference>
<keyword evidence="3" id="KW-0812">Transmembrane</keyword>
<dbReference type="Pfam" id="PF00735">
    <property type="entry name" value="Septin"/>
    <property type="match status" value="1"/>
</dbReference>
<protein>
    <recommendedName>
        <fullName evidence="4">Septin-type G domain-containing protein</fullName>
    </recommendedName>
</protein>
<evidence type="ECO:0000259" key="4">
    <source>
        <dbReference type="PROSITE" id="PS51719"/>
    </source>
</evidence>
<reference evidence="5" key="1">
    <citation type="submission" date="2023-03" db="EMBL/GenBank/DDBJ databases">
        <title>Complete genome of Cladonia borealis.</title>
        <authorList>
            <person name="Park H."/>
        </authorList>
    </citation>
    <scope>NUCLEOTIDE SEQUENCE</scope>
    <source>
        <strain evidence="5">ANT050790</strain>
    </source>
</reference>
<dbReference type="InterPro" id="IPR030379">
    <property type="entry name" value="G_SEPTIN_dom"/>
</dbReference>
<accession>A0AA39R7D6</accession>
<sequence>MRPGVDVAGGRARKELDPASSTPVGHGTPISFRMATEEELQGSTSVPSNQVDDSTYGVRSLQDTIYDGTSLYKNKKEESDTQDDDEISQSGRRYPTLRPKPKHQTRDSSRENVGPSQPATGDSSPSHPLQEGPSPPSMSHSLASLSLDSQAPLSSLPSSPKSTSNRSFRPSDEDSIDDGGSQAIASSEDDDVEPHSEIQDSSPQLIMPSIKMPSRRPFTNRGRRMGRLKVLIAGDSGVGKSSLIKSIVQTCEDIVHVDPLSSNSPSMELLPGQKSSKQDSRSNRSTQHITEVFASTKPYPTWWSDIEDTKVLRRRKSLGDTVLERNLCFVDTPGYNNGISKMETIQSVLQYIEVQLSKPFSALTASEGDIAGLLSGGGGTQVDVVFYLIARELKDEDILYLQRLAIITNVVPVIAKADTLSPEEIEILRRSIDKLQQADIRLFSFSNDISAAQSSFTICSAPSDDNDNMDASILMSPDYVQPLIPSELATLVERVFDPENIACLRHLAAKKLVHAHGSTIFSIPTTVSKTLSNGPGSPTSKSPSSISQTMVSYPLGISTYKQALIADHTQQEEKLAQIRLAKWAGELQKSLKNERARYEAIARGERAVWLTEKLDECVKDGALVSIKSQHAMDKGAPKAELLKASGHRGLLDPSDPLGLLRWNEAMKRRGWIAFQVVGSFGILGAMAVWMARTWGASSDVYNWPWQWLGGRT</sequence>
<dbReference type="Proteomes" id="UP001166286">
    <property type="component" value="Unassembled WGS sequence"/>
</dbReference>
<feature type="region of interest" description="Disordered" evidence="2">
    <location>
        <begin position="259"/>
        <end position="286"/>
    </location>
</feature>
<dbReference type="PANTHER" id="PTHR18884">
    <property type="entry name" value="SEPTIN"/>
    <property type="match status" value="1"/>
</dbReference>
<evidence type="ECO:0000313" key="6">
    <source>
        <dbReference type="Proteomes" id="UP001166286"/>
    </source>
</evidence>
<keyword evidence="6" id="KW-1185">Reference proteome</keyword>
<dbReference type="GO" id="GO:0005525">
    <property type="term" value="F:GTP binding"/>
    <property type="evidence" value="ECO:0007669"/>
    <property type="project" value="UniProtKB-KW"/>
</dbReference>
<dbReference type="Gene3D" id="3.40.50.300">
    <property type="entry name" value="P-loop containing nucleotide triphosphate hydrolases"/>
    <property type="match status" value="1"/>
</dbReference>
<evidence type="ECO:0000256" key="1">
    <source>
        <dbReference type="RuleBase" id="RU004560"/>
    </source>
</evidence>
<organism evidence="5 6">
    <name type="scientific">Cladonia borealis</name>
    <dbReference type="NCBI Taxonomy" id="184061"/>
    <lineage>
        <taxon>Eukaryota</taxon>
        <taxon>Fungi</taxon>
        <taxon>Dikarya</taxon>
        <taxon>Ascomycota</taxon>
        <taxon>Pezizomycotina</taxon>
        <taxon>Lecanoromycetes</taxon>
        <taxon>OSLEUM clade</taxon>
        <taxon>Lecanoromycetidae</taxon>
        <taxon>Lecanorales</taxon>
        <taxon>Lecanorineae</taxon>
        <taxon>Cladoniaceae</taxon>
        <taxon>Cladonia</taxon>
    </lineage>
</organism>
<proteinExistence type="inferred from homology"/>
<keyword evidence="1" id="KW-0547">Nucleotide-binding</keyword>